<dbReference type="InterPro" id="IPR004654">
    <property type="entry name" value="ROK_glcA"/>
</dbReference>
<evidence type="ECO:0000256" key="2">
    <source>
        <dbReference type="ARBA" id="ARBA00012323"/>
    </source>
</evidence>
<dbReference type="Pfam" id="PF00480">
    <property type="entry name" value="ROK"/>
    <property type="match status" value="1"/>
</dbReference>
<evidence type="ECO:0000256" key="6">
    <source>
        <dbReference type="ARBA" id="ARBA00022777"/>
    </source>
</evidence>
<dbReference type="EMBL" id="VULY01000018">
    <property type="protein sequence ID" value="MSR93277.1"/>
    <property type="molecule type" value="Genomic_DNA"/>
</dbReference>
<evidence type="ECO:0000256" key="5">
    <source>
        <dbReference type="ARBA" id="ARBA00022741"/>
    </source>
</evidence>
<organism evidence="9 10">
    <name type="scientific">Suipraeoptans intestinalis</name>
    <dbReference type="NCBI Taxonomy" id="2606628"/>
    <lineage>
        <taxon>Bacteria</taxon>
        <taxon>Bacillati</taxon>
        <taxon>Bacillota</taxon>
        <taxon>Clostridia</taxon>
        <taxon>Lachnospirales</taxon>
        <taxon>Lachnospiraceae</taxon>
        <taxon>Suipraeoptans</taxon>
    </lineage>
</organism>
<dbReference type="PANTHER" id="PTHR18964">
    <property type="entry name" value="ROK (REPRESSOR, ORF, KINASE) FAMILY"/>
    <property type="match status" value="1"/>
</dbReference>
<dbReference type="SUPFAM" id="SSF53067">
    <property type="entry name" value="Actin-like ATPase domain"/>
    <property type="match status" value="1"/>
</dbReference>
<keyword evidence="10" id="KW-1185">Reference proteome</keyword>
<comment type="similarity">
    <text evidence="1">Belongs to the ROK (NagC/XylR) family.</text>
</comment>
<dbReference type="PROSITE" id="PS01125">
    <property type="entry name" value="ROK"/>
    <property type="match status" value="1"/>
</dbReference>
<keyword evidence="6 9" id="KW-0418">Kinase</keyword>
<evidence type="ECO:0000313" key="10">
    <source>
        <dbReference type="Proteomes" id="UP000434409"/>
    </source>
</evidence>
<proteinExistence type="inferred from homology"/>
<dbReference type="Gene3D" id="3.30.420.40">
    <property type="match status" value="2"/>
</dbReference>
<dbReference type="InterPro" id="IPR043129">
    <property type="entry name" value="ATPase_NBD"/>
</dbReference>
<reference evidence="9 10" key="1">
    <citation type="submission" date="2019-08" db="EMBL/GenBank/DDBJ databases">
        <title>In-depth cultivation of the pig gut microbiome towards novel bacterial diversity and tailored functional studies.</title>
        <authorList>
            <person name="Wylensek D."/>
            <person name="Hitch T.C.A."/>
            <person name="Clavel T."/>
        </authorList>
    </citation>
    <scope>NUCLEOTIDE SEQUENCE [LARGE SCALE GENOMIC DNA]</scope>
    <source>
        <strain evidence="9 10">68-1-5</strain>
    </source>
</reference>
<evidence type="ECO:0000313" key="9">
    <source>
        <dbReference type="EMBL" id="MSR93277.1"/>
    </source>
</evidence>
<dbReference type="GO" id="GO:0004340">
    <property type="term" value="F:glucokinase activity"/>
    <property type="evidence" value="ECO:0007669"/>
    <property type="project" value="UniProtKB-EC"/>
</dbReference>
<dbReference type="InterPro" id="IPR000600">
    <property type="entry name" value="ROK"/>
</dbReference>
<dbReference type="EC" id="2.7.1.2" evidence="2"/>
<sequence>MEYCFGVDVGGTSVKIGLFSTEGILVEKWEIKTRTENGGEKILPDIAGSLEKKRIAHHLTKEQIAGIGLGIPAPVGEEGIVKNTANLGWGYKEVKRELEELTGYTVEVGNDANLAALGEMWLGAGKGQKNMVMVTLGTGVGGGVIVGGHPLVGGHGAGGEIGHICVNETETKPCGCGKLGCLEQYASARGIARLAEKHLKESTLPSCLRGRENSAKSVFDALKKGDKLAEEIAEEFGAYLGGALANVAVVADPSLIVIGGGVSKAGEIVITYIEKYFRKKQFFANSGTRFELASLGNDAGICGAAKLLLQRLGE</sequence>
<evidence type="ECO:0000256" key="7">
    <source>
        <dbReference type="ARBA" id="ARBA00022840"/>
    </source>
</evidence>
<dbReference type="GO" id="GO:0005524">
    <property type="term" value="F:ATP binding"/>
    <property type="evidence" value="ECO:0007669"/>
    <property type="project" value="UniProtKB-KW"/>
</dbReference>
<dbReference type="GO" id="GO:0005737">
    <property type="term" value="C:cytoplasm"/>
    <property type="evidence" value="ECO:0007669"/>
    <property type="project" value="InterPro"/>
</dbReference>
<comment type="caution">
    <text evidence="9">The sequence shown here is derived from an EMBL/GenBank/DDBJ whole genome shotgun (WGS) entry which is preliminary data.</text>
</comment>
<dbReference type="PANTHER" id="PTHR18964:SF149">
    <property type="entry name" value="BIFUNCTIONAL UDP-N-ACETYLGLUCOSAMINE 2-EPIMERASE_N-ACETYLMANNOSAMINE KINASE"/>
    <property type="match status" value="1"/>
</dbReference>
<evidence type="ECO:0000256" key="4">
    <source>
        <dbReference type="ARBA" id="ARBA00022679"/>
    </source>
</evidence>
<dbReference type="AlphaFoldDB" id="A0A6N7UZF3"/>
<accession>A0A6N7UZF3</accession>
<evidence type="ECO:0000256" key="3">
    <source>
        <dbReference type="ARBA" id="ARBA00014701"/>
    </source>
</evidence>
<keyword evidence="5" id="KW-0547">Nucleotide-binding</keyword>
<protein>
    <recommendedName>
        <fullName evidence="3">Glucokinase</fullName>
        <ecNumber evidence="2">2.7.1.2</ecNumber>
    </recommendedName>
    <alternativeName>
        <fullName evidence="8">Glucose kinase</fullName>
    </alternativeName>
</protein>
<dbReference type="NCBIfam" id="TIGR00744">
    <property type="entry name" value="ROK_glcA_fam"/>
    <property type="match status" value="1"/>
</dbReference>
<evidence type="ECO:0000256" key="1">
    <source>
        <dbReference type="ARBA" id="ARBA00006479"/>
    </source>
</evidence>
<keyword evidence="7" id="KW-0067">ATP-binding</keyword>
<dbReference type="GO" id="GO:0006096">
    <property type="term" value="P:glycolytic process"/>
    <property type="evidence" value="ECO:0007669"/>
    <property type="project" value="InterPro"/>
</dbReference>
<name>A0A6N7UZF3_9FIRM</name>
<dbReference type="RefSeq" id="WP_154476159.1">
    <property type="nucleotide sequence ID" value="NZ_JAQYBV010000001.1"/>
</dbReference>
<evidence type="ECO:0000256" key="8">
    <source>
        <dbReference type="ARBA" id="ARBA00032386"/>
    </source>
</evidence>
<gene>
    <name evidence="9" type="ORF">FYJ34_03090</name>
</gene>
<keyword evidence="4 9" id="KW-0808">Transferase</keyword>
<dbReference type="InterPro" id="IPR049874">
    <property type="entry name" value="ROK_cs"/>
</dbReference>
<dbReference type="Proteomes" id="UP000434409">
    <property type="component" value="Unassembled WGS sequence"/>
</dbReference>